<name>A0A1V0S8Y8_9VIRU</name>
<reference evidence="1" key="1">
    <citation type="journal article" date="2017" name="Science">
        <title>Giant viruses with an expanded complement of translation system components.</title>
        <authorList>
            <person name="Schulz F."/>
            <person name="Yutin N."/>
            <person name="Ivanova N.N."/>
            <person name="Ortega D.R."/>
            <person name="Lee T.K."/>
            <person name="Vierheilig J."/>
            <person name="Daims H."/>
            <person name="Horn M."/>
            <person name="Wagner M."/>
            <person name="Jensen G.J."/>
            <person name="Kyrpides N.C."/>
            <person name="Koonin E.V."/>
            <person name="Woyke T."/>
        </authorList>
    </citation>
    <scope>NUCLEOTIDE SEQUENCE</scope>
    <source>
        <strain evidence="1">CTV1</strain>
    </source>
</reference>
<gene>
    <name evidence="1" type="ORF">Catovirus_1_222</name>
</gene>
<dbReference type="EMBL" id="KY684083">
    <property type="protein sequence ID" value="ARF08172.1"/>
    <property type="molecule type" value="Genomic_DNA"/>
</dbReference>
<organism evidence="1">
    <name type="scientific">Catovirus CTV1</name>
    <dbReference type="NCBI Taxonomy" id="1977631"/>
    <lineage>
        <taxon>Viruses</taxon>
        <taxon>Varidnaviria</taxon>
        <taxon>Bamfordvirae</taxon>
        <taxon>Nucleocytoviricota</taxon>
        <taxon>Megaviricetes</taxon>
        <taxon>Imitervirales</taxon>
        <taxon>Mimiviridae</taxon>
        <taxon>Klosneuvirinae</taxon>
        <taxon>Catovirus</taxon>
    </lineage>
</organism>
<accession>A0A1V0S8Y8</accession>
<protein>
    <submittedName>
        <fullName evidence="1">Uncharacterized protein</fullName>
    </submittedName>
</protein>
<proteinExistence type="predicted"/>
<evidence type="ECO:0000313" key="1">
    <source>
        <dbReference type="EMBL" id="ARF08172.1"/>
    </source>
</evidence>
<sequence length="59" mass="6923">MTQYSNEININDLFFVDILDHTISSKQTENNSESDEEYKLVVAIYQGSYIFVILKKNMQ</sequence>